<name>A0A510KYQ8_9FUSO</name>
<reference evidence="2 5" key="1">
    <citation type="submission" date="2019-07" db="EMBL/GenBank/DDBJ databases">
        <title>Complete Genome Sequence of Leptotrichia trevisanii Strain JMUB3870.</title>
        <authorList>
            <person name="Watanabe S."/>
            <person name="Cui L."/>
        </authorList>
    </citation>
    <scope>NUCLEOTIDE SEQUENCE [LARGE SCALE GENOMIC DNA]</scope>
    <source>
        <strain evidence="2 5">JMUB3870</strain>
    </source>
</reference>
<protein>
    <recommendedName>
        <fullName evidence="1">TIR domain-containing protein</fullName>
    </recommendedName>
</protein>
<gene>
    <name evidence="2" type="ORF">JMUB3870_0847</name>
    <name evidence="3" type="ORF">JMUB3935_0859</name>
</gene>
<dbReference type="EMBL" id="AP019831">
    <property type="protein sequence ID" value="BBM44729.1"/>
    <property type="molecule type" value="Genomic_DNA"/>
</dbReference>
<evidence type="ECO:0000313" key="2">
    <source>
        <dbReference type="EMBL" id="BBM44729.1"/>
    </source>
</evidence>
<dbReference type="Proteomes" id="UP000422644">
    <property type="component" value="Chromosome"/>
</dbReference>
<dbReference type="InterPro" id="IPR035897">
    <property type="entry name" value="Toll_tir_struct_dom_sf"/>
</dbReference>
<dbReference type="Proteomes" id="UP000321378">
    <property type="component" value="Chromosome"/>
</dbReference>
<dbReference type="InterPro" id="IPR000157">
    <property type="entry name" value="TIR_dom"/>
</dbReference>
<dbReference type="Gene3D" id="3.40.50.10140">
    <property type="entry name" value="Toll/interleukin-1 receptor homology (TIR) domain"/>
    <property type="match status" value="1"/>
</dbReference>
<sequence length="200" mass="23188">MKEIFEQGEFSEYRINNLQKSRGVINESFAFFEEKVPVFISHKHDDLDDLKGIIGFLEKNFNVIAYIDSRDLSMPKITSGETAEKIKDRIKKCKRFILLATDGAVESKWCNWELGFADAIKGKKVVLFPMKEKGSNYKGNEYMEIYSYITYFDGREEYDSGKKVKAGYYVMTKSKDKKFYNSTFKLAKRVIGYGKNSKAI</sequence>
<evidence type="ECO:0000313" key="5">
    <source>
        <dbReference type="Proteomes" id="UP000422644"/>
    </source>
</evidence>
<proteinExistence type="predicted"/>
<dbReference type="GO" id="GO:0007165">
    <property type="term" value="P:signal transduction"/>
    <property type="evidence" value="ECO:0007669"/>
    <property type="project" value="InterPro"/>
</dbReference>
<feature type="domain" description="TIR" evidence="1">
    <location>
        <begin position="34"/>
        <end position="171"/>
    </location>
</feature>
<accession>A0A510KYQ8</accession>
<dbReference type="OrthoDB" id="9810385at2"/>
<dbReference type="PROSITE" id="PS50104">
    <property type="entry name" value="TIR"/>
    <property type="match status" value="1"/>
</dbReference>
<dbReference type="RefSeq" id="WP_146996291.1">
    <property type="nucleotide sequence ID" value="NZ_AP019831.1"/>
</dbReference>
<evidence type="ECO:0000313" key="3">
    <source>
        <dbReference type="EMBL" id="BBM51881.1"/>
    </source>
</evidence>
<keyword evidence="5" id="KW-1185">Reference proteome</keyword>
<evidence type="ECO:0000259" key="1">
    <source>
        <dbReference type="PROSITE" id="PS50104"/>
    </source>
</evidence>
<reference evidence="3 4" key="2">
    <citation type="submission" date="2019-07" db="EMBL/GenBank/DDBJ databases">
        <title>Complete Genome Sequence of Leptotrichia trevisanii Strain JMUB3935.</title>
        <authorList>
            <person name="Watanabe S."/>
            <person name="Cui L."/>
        </authorList>
    </citation>
    <scope>NUCLEOTIDE SEQUENCE [LARGE SCALE GENOMIC DNA]</scope>
    <source>
        <strain evidence="3 4">JMUB3935</strain>
    </source>
</reference>
<organism evidence="2 5">
    <name type="scientific">Leptotrichia trevisanii</name>
    <dbReference type="NCBI Taxonomy" id="109328"/>
    <lineage>
        <taxon>Bacteria</taxon>
        <taxon>Fusobacteriati</taxon>
        <taxon>Fusobacteriota</taxon>
        <taxon>Fusobacteriia</taxon>
        <taxon>Fusobacteriales</taxon>
        <taxon>Leptotrichiaceae</taxon>
        <taxon>Leptotrichia</taxon>
    </lineage>
</organism>
<dbReference type="SUPFAM" id="SSF52200">
    <property type="entry name" value="Toll/Interleukin receptor TIR domain"/>
    <property type="match status" value="1"/>
</dbReference>
<dbReference type="Pfam" id="PF13676">
    <property type="entry name" value="TIR_2"/>
    <property type="match status" value="1"/>
</dbReference>
<dbReference type="EMBL" id="AP019840">
    <property type="protein sequence ID" value="BBM51881.1"/>
    <property type="molecule type" value="Genomic_DNA"/>
</dbReference>
<dbReference type="AlphaFoldDB" id="A0A510KYQ8"/>
<evidence type="ECO:0000313" key="4">
    <source>
        <dbReference type="Proteomes" id="UP000321378"/>
    </source>
</evidence>